<name>A0ABT4YRC1_9VIBR</name>
<comment type="caution">
    <text evidence="3">The sequence shown here is derived from an EMBL/GenBank/DDBJ whole genome shotgun (WGS) entry which is preliminary data.</text>
</comment>
<evidence type="ECO:0000313" key="4">
    <source>
        <dbReference type="Proteomes" id="UP001210678"/>
    </source>
</evidence>
<dbReference type="InterPro" id="IPR007038">
    <property type="entry name" value="HupE_UreJ"/>
</dbReference>
<sequence length="181" mass="18961">MKKTVGYVLVLLSSMVISTSCLAHSIHSGQHISSFSEGFLHPLTGLDHIAALILVGVFAAISGKKVASKLLLLVSAALLVGFMAGTSWAQASQVESIVFVSLVLLPLSLMAYRKKGMMNYLATAAIALFSASHGLVQGAEARGTLIQYGIGTMLASMIVIALTVSVTKLVIMTADSIRLAR</sequence>
<accession>A0ABT4YRC1</accession>
<feature type="signal peptide" evidence="2">
    <location>
        <begin position="1"/>
        <end position="23"/>
    </location>
</feature>
<reference evidence="3 4" key="1">
    <citation type="submission" date="2023-01" db="EMBL/GenBank/DDBJ databases">
        <title>Vibrio sp. KJ40-1 sp.nov, isolated from marine algae.</title>
        <authorList>
            <person name="Butt M."/>
            <person name="Kim J.M.J."/>
            <person name="Jeon C.O.C."/>
        </authorList>
    </citation>
    <scope>NUCLEOTIDE SEQUENCE [LARGE SCALE GENOMIC DNA]</scope>
    <source>
        <strain evidence="3 4">KJ40-1</strain>
    </source>
</reference>
<organism evidence="3 4">
    <name type="scientific">Vibrio algarum</name>
    <dbReference type="NCBI Taxonomy" id="3020714"/>
    <lineage>
        <taxon>Bacteria</taxon>
        <taxon>Pseudomonadati</taxon>
        <taxon>Pseudomonadota</taxon>
        <taxon>Gammaproteobacteria</taxon>
        <taxon>Vibrionales</taxon>
        <taxon>Vibrionaceae</taxon>
        <taxon>Vibrio</taxon>
    </lineage>
</organism>
<feature type="chain" id="PRO_5045957761" evidence="2">
    <location>
        <begin position="24"/>
        <end position="181"/>
    </location>
</feature>
<dbReference type="Pfam" id="PF04955">
    <property type="entry name" value="HupE_UreJ"/>
    <property type="match status" value="1"/>
</dbReference>
<protein>
    <submittedName>
        <fullName evidence="3">HupE/UreJ family protein</fullName>
    </submittedName>
</protein>
<feature type="transmembrane region" description="Helical" evidence="1">
    <location>
        <begin position="119"/>
        <end position="139"/>
    </location>
</feature>
<dbReference type="RefSeq" id="WP_272136067.1">
    <property type="nucleotide sequence ID" value="NZ_JAQLOI010000001.1"/>
</dbReference>
<dbReference type="Proteomes" id="UP001210678">
    <property type="component" value="Unassembled WGS sequence"/>
</dbReference>
<dbReference type="PROSITE" id="PS51257">
    <property type="entry name" value="PROKAR_LIPOPROTEIN"/>
    <property type="match status" value="1"/>
</dbReference>
<feature type="transmembrane region" description="Helical" evidence="1">
    <location>
        <begin position="145"/>
        <end position="171"/>
    </location>
</feature>
<keyword evidence="2" id="KW-0732">Signal</keyword>
<keyword evidence="1" id="KW-1133">Transmembrane helix</keyword>
<dbReference type="PIRSF" id="PIRSF016919">
    <property type="entry name" value="HupE_UreJ"/>
    <property type="match status" value="1"/>
</dbReference>
<gene>
    <name evidence="3" type="ORF">PGX00_10740</name>
</gene>
<feature type="transmembrane region" description="Helical" evidence="1">
    <location>
        <begin position="96"/>
        <end position="112"/>
    </location>
</feature>
<feature type="transmembrane region" description="Helical" evidence="1">
    <location>
        <begin position="70"/>
        <end position="90"/>
    </location>
</feature>
<feature type="transmembrane region" description="Helical" evidence="1">
    <location>
        <begin position="39"/>
        <end position="61"/>
    </location>
</feature>
<proteinExistence type="predicted"/>
<keyword evidence="1" id="KW-0812">Transmembrane</keyword>
<keyword evidence="4" id="KW-1185">Reference proteome</keyword>
<keyword evidence="1" id="KW-0472">Membrane</keyword>
<evidence type="ECO:0000256" key="1">
    <source>
        <dbReference type="SAM" id="Phobius"/>
    </source>
</evidence>
<dbReference type="EMBL" id="JAQLOI010000001">
    <property type="protein sequence ID" value="MDB1124099.1"/>
    <property type="molecule type" value="Genomic_DNA"/>
</dbReference>
<evidence type="ECO:0000313" key="3">
    <source>
        <dbReference type="EMBL" id="MDB1124099.1"/>
    </source>
</evidence>
<evidence type="ECO:0000256" key="2">
    <source>
        <dbReference type="SAM" id="SignalP"/>
    </source>
</evidence>